<dbReference type="VEuPathDB" id="FungiDB:MGL_2890"/>
<reference evidence="4 5" key="1">
    <citation type="journal article" date="2007" name="Proc. Natl. Acad. Sci. U.S.A.">
        <title>Dandruff-associated Malassezia genomes reveal convergent and divergent virulence traits shared with plant and human fungal pathogens.</title>
        <authorList>
            <person name="Xu J."/>
            <person name="Saunders C.W."/>
            <person name="Hu P."/>
            <person name="Grant R.A."/>
            <person name="Boekhout T."/>
            <person name="Kuramae E.E."/>
            <person name="Kronstad J.W."/>
            <person name="Deangelis Y.M."/>
            <person name="Reeder N.L."/>
            <person name="Johnstone K.R."/>
            <person name="Leland M."/>
            <person name="Fieno A.M."/>
            <person name="Begley W.M."/>
            <person name="Sun Y."/>
            <person name="Lacey M.P."/>
            <person name="Chaudhary T."/>
            <person name="Keough T."/>
            <person name="Chu L."/>
            <person name="Sears R."/>
            <person name="Yuan B."/>
            <person name="Dawson T.L.Jr."/>
        </authorList>
    </citation>
    <scope>NUCLEOTIDE SEQUENCE [LARGE SCALE GENOMIC DNA]</scope>
    <source>
        <strain evidence="5">ATCC MYA-4612 / CBS 7966</strain>
    </source>
</reference>
<dbReference type="Proteomes" id="UP000008837">
    <property type="component" value="Unassembled WGS sequence"/>
</dbReference>
<gene>
    <name evidence="4" type="ORF">MGL_2890</name>
</gene>
<feature type="coiled-coil region" evidence="1">
    <location>
        <begin position="261"/>
        <end position="306"/>
    </location>
</feature>
<comment type="caution">
    <text evidence="4">The sequence shown here is derived from an EMBL/GenBank/DDBJ whole genome shotgun (WGS) entry which is preliminary data.</text>
</comment>
<dbReference type="PANTHER" id="PTHR28190">
    <property type="entry name" value="NUCLEAR MIGRATION PROTEIN NUM1"/>
    <property type="match status" value="1"/>
</dbReference>
<dbReference type="InterPro" id="IPR024774">
    <property type="entry name" value="PH_dom-Mcp5-type"/>
</dbReference>
<dbReference type="GeneID" id="5854211"/>
<feature type="compositionally biased region" description="Polar residues" evidence="2">
    <location>
        <begin position="642"/>
        <end position="656"/>
    </location>
</feature>
<evidence type="ECO:0000313" key="5">
    <source>
        <dbReference type="Proteomes" id="UP000008837"/>
    </source>
</evidence>
<keyword evidence="5" id="KW-1185">Reference proteome</keyword>
<evidence type="ECO:0000256" key="1">
    <source>
        <dbReference type="SAM" id="Coils"/>
    </source>
</evidence>
<dbReference type="RefSeq" id="XP_001729904.1">
    <property type="nucleotide sequence ID" value="XM_001729852.1"/>
</dbReference>
<dbReference type="GO" id="GO:0005543">
    <property type="term" value="F:phospholipid binding"/>
    <property type="evidence" value="ECO:0007669"/>
    <property type="project" value="InterPro"/>
</dbReference>
<evidence type="ECO:0000313" key="4">
    <source>
        <dbReference type="EMBL" id="EDP42690.1"/>
    </source>
</evidence>
<feature type="region of interest" description="Disordered" evidence="2">
    <location>
        <begin position="669"/>
        <end position="794"/>
    </location>
</feature>
<feature type="coiled-coil region" evidence="1">
    <location>
        <begin position="337"/>
        <end position="410"/>
    </location>
</feature>
<proteinExistence type="predicted"/>
<dbReference type="InterPro" id="IPR053005">
    <property type="entry name" value="Nuclear_Pos-Cytoskel_Interact"/>
</dbReference>
<feature type="compositionally biased region" description="Polar residues" evidence="2">
    <location>
        <begin position="715"/>
        <end position="730"/>
    </location>
</feature>
<keyword evidence="1" id="KW-0175">Coiled coil</keyword>
<dbReference type="Pfam" id="PF12814">
    <property type="entry name" value="Mcp5_PH"/>
    <property type="match status" value="1"/>
</dbReference>
<feature type="region of interest" description="Disordered" evidence="2">
    <location>
        <begin position="621"/>
        <end position="656"/>
    </location>
</feature>
<dbReference type="GO" id="GO:0000226">
    <property type="term" value="P:microtubule cytoskeleton organization"/>
    <property type="evidence" value="ECO:0007669"/>
    <property type="project" value="TreeGrafter"/>
</dbReference>
<dbReference type="EMBL" id="AAYY01000010">
    <property type="protein sequence ID" value="EDP42690.1"/>
    <property type="molecule type" value="Genomic_DNA"/>
</dbReference>
<evidence type="ECO:0000259" key="3">
    <source>
        <dbReference type="Pfam" id="PF12814"/>
    </source>
</evidence>
<dbReference type="GO" id="GO:0032065">
    <property type="term" value="P:maintenance of protein location in cell cortex"/>
    <property type="evidence" value="ECO:0007669"/>
    <property type="project" value="InterPro"/>
</dbReference>
<feature type="region of interest" description="Disordered" evidence="2">
    <location>
        <begin position="443"/>
        <end position="469"/>
    </location>
</feature>
<dbReference type="AlphaFoldDB" id="A8Q694"/>
<dbReference type="STRING" id="425265.A8Q694"/>
<accession>A8Q694</accession>
<feature type="region of interest" description="Disordered" evidence="2">
    <location>
        <begin position="308"/>
        <end position="327"/>
    </location>
</feature>
<dbReference type="GO" id="GO:0015631">
    <property type="term" value="F:tubulin binding"/>
    <property type="evidence" value="ECO:0007669"/>
    <property type="project" value="TreeGrafter"/>
</dbReference>
<feature type="compositionally biased region" description="Low complexity" evidence="2">
    <location>
        <begin position="701"/>
        <end position="714"/>
    </location>
</feature>
<dbReference type="OrthoDB" id="2149224at2759"/>
<dbReference type="KEGG" id="mgl:MGL_2890"/>
<feature type="region of interest" description="Disordered" evidence="2">
    <location>
        <begin position="811"/>
        <end position="838"/>
    </location>
</feature>
<name>A8Q694_MALGO</name>
<protein>
    <recommendedName>
        <fullName evidence="3">Pleckstrin homology domain-containing protein</fullName>
    </recommendedName>
</protein>
<feature type="compositionally biased region" description="Low complexity" evidence="2">
    <location>
        <begin position="669"/>
        <end position="684"/>
    </location>
</feature>
<evidence type="ECO:0000256" key="2">
    <source>
        <dbReference type="SAM" id="MobiDB-lite"/>
    </source>
</evidence>
<feature type="coiled-coil region" evidence="1">
    <location>
        <begin position="13"/>
        <end position="102"/>
    </location>
</feature>
<dbReference type="OMA" id="HYAWIKS"/>
<dbReference type="GO" id="GO:0005739">
    <property type="term" value="C:mitochondrion"/>
    <property type="evidence" value="ECO:0007669"/>
    <property type="project" value="TreeGrafter"/>
</dbReference>
<feature type="domain" description="Pleckstrin homology" evidence="3">
    <location>
        <begin position="496"/>
        <end position="613"/>
    </location>
</feature>
<dbReference type="PANTHER" id="PTHR28190:SF1">
    <property type="entry name" value="NUCLEAR MIGRATION PROTEIN NUM1"/>
    <property type="match status" value="1"/>
</dbReference>
<dbReference type="GO" id="GO:0005938">
    <property type="term" value="C:cell cortex"/>
    <property type="evidence" value="ECO:0007669"/>
    <property type="project" value="InterPro"/>
</dbReference>
<sequence length="838" mass="90983">MLKDAHAAETRELQASRAALADVETQLEKAREELSAFVSESEEKLSAQDKEHQATLEQLRTQHASELASLQSTLDRERETHLAEQQKAIDALQKEHKSAVTSLIVKHESRIAAARDERLHSAEATIGQLQSRRNLADKEHSTWREALEKEHAQKLGALTHEHESVLDALRLEHESELQHAQTQHSDALDALKKEHASHVASLGLENEEAIKALAATHAQELNDRLRSLEHQHAERLASMSAAHEEAIRSAHSEQAKQREALHDAEMRLHLLTSKVAEAQNALAEMRNEAAEHRAAAEEARAKLIDQSVLHPDTTGATTSSAPDGDDTLRAAEHASQLQASQDRAEHYMALASELRKQLSLKEAEMNAALRAKEREHEAPLAELADIQAERAHLLQQVVELSAQLREARAAAAMTRAPSLSSVAGAAPALSWAGSQATMSRSPSTVTSLYASPEGSRGHGSSVGDDHGEADVPAWVGGQASMPVLLPGHMNNIDPEVADAIIQCMRGEWLYKYAPQRRLLGAERRHKRYFFINPFNRTIHWTSEEPKASAGHVARSKNAFIEQVALMDDYNSNPSGLYYQTIVIRSGHREVKVTAPSKVRHRIWCTALGYLLQSSDSPVMGVSAASSDGTRVSIPVELGGRGPTTSRSKTLLHRTQSLRNTANTRLRALGSASTLASTSSSAAPAAEHHGPSSPLSTRISTQAAPSSPYAAPAQPTRESTAPSSSRLSLVTRSMHLPRSPFSSSSATASSVHPVVNEHPHPAAGTQQRIPSAWRSTRRSNPDKRVLSGPGAAPPVHAAGIMESQAAEVIHNLPPPVQAPPAIVSTSTPSKQSTRKSRWW</sequence>
<organism evidence="4 5">
    <name type="scientific">Malassezia globosa (strain ATCC MYA-4612 / CBS 7966)</name>
    <name type="common">Dandruff-associated fungus</name>
    <dbReference type="NCBI Taxonomy" id="425265"/>
    <lineage>
        <taxon>Eukaryota</taxon>
        <taxon>Fungi</taxon>
        <taxon>Dikarya</taxon>
        <taxon>Basidiomycota</taxon>
        <taxon>Ustilaginomycotina</taxon>
        <taxon>Malasseziomycetes</taxon>
        <taxon>Malasseziales</taxon>
        <taxon>Malasseziaceae</taxon>
        <taxon>Malassezia</taxon>
    </lineage>
</organism>
<dbReference type="InParanoid" id="A8Q694"/>